<dbReference type="Proteomes" id="UP000887565">
    <property type="component" value="Unplaced"/>
</dbReference>
<dbReference type="WBParaSite" id="nRc.2.0.1.t43706-RA">
    <property type="protein sequence ID" value="nRc.2.0.1.t43706-RA"/>
    <property type="gene ID" value="nRc.2.0.1.g43706"/>
</dbReference>
<sequence length="71" mass="8249">MSITRIKDLAGISVRRGTSYFENLDRICAPEYTPNDQDILRNRVSTTGVVELRLTIQGRPFRLCQTMERYL</sequence>
<protein>
    <submittedName>
        <fullName evidence="2">Uncharacterized protein</fullName>
    </submittedName>
</protein>
<accession>A0A915KY12</accession>
<dbReference type="Gene3D" id="1.10.400.10">
    <property type="entry name" value="GI Alpha 1, domain 2-like"/>
    <property type="match status" value="1"/>
</dbReference>
<dbReference type="InterPro" id="IPR011025">
    <property type="entry name" value="GproteinA_insert"/>
</dbReference>
<organism evidence="1 2">
    <name type="scientific">Romanomermis culicivorax</name>
    <name type="common">Nematode worm</name>
    <dbReference type="NCBI Taxonomy" id="13658"/>
    <lineage>
        <taxon>Eukaryota</taxon>
        <taxon>Metazoa</taxon>
        <taxon>Ecdysozoa</taxon>
        <taxon>Nematoda</taxon>
        <taxon>Enoplea</taxon>
        <taxon>Dorylaimia</taxon>
        <taxon>Mermithida</taxon>
        <taxon>Mermithoidea</taxon>
        <taxon>Mermithidae</taxon>
        <taxon>Romanomermis</taxon>
    </lineage>
</organism>
<dbReference type="Gene3D" id="3.40.50.300">
    <property type="entry name" value="P-loop containing nucleotide triphosphate hydrolases"/>
    <property type="match status" value="1"/>
</dbReference>
<name>A0A915KY12_ROMCU</name>
<dbReference type="SUPFAM" id="SSF47895">
    <property type="entry name" value="Transducin (alpha subunit), insertion domain"/>
    <property type="match status" value="1"/>
</dbReference>
<proteinExistence type="predicted"/>
<dbReference type="InterPro" id="IPR027417">
    <property type="entry name" value="P-loop_NTPase"/>
</dbReference>
<dbReference type="AlphaFoldDB" id="A0A915KY12"/>
<dbReference type="GO" id="GO:0007165">
    <property type="term" value="P:signal transduction"/>
    <property type="evidence" value="ECO:0007669"/>
    <property type="project" value="InterPro"/>
</dbReference>
<reference evidence="2" key="1">
    <citation type="submission" date="2022-11" db="UniProtKB">
        <authorList>
            <consortium name="WormBaseParasite"/>
        </authorList>
    </citation>
    <scope>IDENTIFICATION</scope>
</reference>
<keyword evidence="1" id="KW-1185">Reference proteome</keyword>
<evidence type="ECO:0000313" key="1">
    <source>
        <dbReference type="Proteomes" id="UP000887565"/>
    </source>
</evidence>
<evidence type="ECO:0000313" key="2">
    <source>
        <dbReference type="WBParaSite" id="nRc.2.0.1.t43706-RA"/>
    </source>
</evidence>